<dbReference type="Proteomes" id="UP000245753">
    <property type="component" value="Unassembled WGS sequence"/>
</dbReference>
<sequence>MNEQNPPRPPQTAQHLKERPTSRHDAAMIAAGVAIILLSALLAVCGVVAFIWAIWFHQHGYSPWEATSLALAFLLASSLIWHWIGWDVRS</sequence>
<keyword evidence="2" id="KW-0472">Membrane</keyword>
<comment type="caution">
    <text evidence="3">The sequence shown here is derived from an EMBL/GenBank/DDBJ whole genome shotgun (WGS) entry which is preliminary data.</text>
</comment>
<evidence type="ECO:0000256" key="1">
    <source>
        <dbReference type="SAM" id="MobiDB-lite"/>
    </source>
</evidence>
<feature type="region of interest" description="Disordered" evidence="1">
    <location>
        <begin position="1"/>
        <end position="22"/>
    </location>
</feature>
<evidence type="ECO:0000256" key="2">
    <source>
        <dbReference type="SAM" id="Phobius"/>
    </source>
</evidence>
<organism evidence="3 4">
    <name type="scientific">Bifidobacterium catulorum</name>
    <dbReference type="NCBI Taxonomy" id="1630173"/>
    <lineage>
        <taxon>Bacteria</taxon>
        <taxon>Bacillati</taxon>
        <taxon>Actinomycetota</taxon>
        <taxon>Actinomycetes</taxon>
        <taxon>Bifidobacteriales</taxon>
        <taxon>Bifidobacteriaceae</taxon>
        <taxon>Bifidobacterium</taxon>
    </lineage>
</organism>
<dbReference type="EMBL" id="QFFN01000003">
    <property type="protein sequence ID" value="PWG60473.1"/>
    <property type="molecule type" value="Genomic_DNA"/>
</dbReference>
<gene>
    <name evidence="3" type="ORF">DF200_02435</name>
</gene>
<reference evidence="3 4" key="1">
    <citation type="journal article" date="2018" name="Int. J. Syst. Evol. Microbiol.">
        <title>Bifidobacterium catulorum sp. nov., a novel taxon from the faeces of the baby common marmoset (Callithrix jacchus).</title>
        <authorList>
            <person name="Modesto M."/>
            <person name="Michelini S."/>
            <person name="Oki K."/>
            <person name="Biavati B."/>
            <person name="Watanabe K."/>
            <person name="Mattarelli P."/>
        </authorList>
    </citation>
    <scope>NUCLEOTIDE SEQUENCE [LARGE SCALE GENOMIC DNA]</scope>
    <source>
        <strain evidence="3 4">MRM 8.19</strain>
    </source>
</reference>
<feature type="transmembrane region" description="Helical" evidence="2">
    <location>
        <begin position="26"/>
        <end position="54"/>
    </location>
</feature>
<accession>A0A2U2MUD2</accession>
<dbReference type="AlphaFoldDB" id="A0A2U2MUD2"/>
<dbReference type="RefSeq" id="WP_109136701.1">
    <property type="nucleotide sequence ID" value="NZ_QFFN01000003.1"/>
</dbReference>
<protein>
    <submittedName>
        <fullName evidence="3">Uncharacterized protein</fullName>
    </submittedName>
</protein>
<name>A0A2U2MUD2_9BIFI</name>
<keyword evidence="2" id="KW-0812">Transmembrane</keyword>
<proteinExistence type="predicted"/>
<feature type="transmembrane region" description="Helical" evidence="2">
    <location>
        <begin position="66"/>
        <end position="84"/>
    </location>
</feature>
<evidence type="ECO:0000313" key="3">
    <source>
        <dbReference type="EMBL" id="PWG60473.1"/>
    </source>
</evidence>
<evidence type="ECO:0000313" key="4">
    <source>
        <dbReference type="Proteomes" id="UP000245753"/>
    </source>
</evidence>
<keyword evidence="4" id="KW-1185">Reference proteome</keyword>
<keyword evidence="2" id="KW-1133">Transmembrane helix</keyword>
<feature type="compositionally biased region" description="Pro residues" evidence="1">
    <location>
        <begin position="1"/>
        <end position="10"/>
    </location>
</feature>